<keyword evidence="7" id="KW-1185">Reference proteome</keyword>
<evidence type="ECO:0000256" key="4">
    <source>
        <dbReference type="PROSITE-ProRule" id="PRU00335"/>
    </source>
</evidence>
<name>A0ABP9IPK3_9ACTN</name>
<evidence type="ECO:0000256" key="2">
    <source>
        <dbReference type="ARBA" id="ARBA00023125"/>
    </source>
</evidence>
<keyword evidence="2 4" id="KW-0238">DNA-binding</keyword>
<keyword evidence="3" id="KW-0804">Transcription</keyword>
<comment type="caution">
    <text evidence="6">The sequence shown here is derived from an EMBL/GenBank/DDBJ whole genome shotgun (WGS) entry which is preliminary data.</text>
</comment>
<evidence type="ECO:0000313" key="6">
    <source>
        <dbReference type="EMBL" id="GAA5005348.1"/>
    </source>
</evidence>
<keyword evidence="1" id="KW-0805">Transcription regulation</keyword>
<dbReference type="RefSeq" id="WP_226030631.1">
    <property type="nucleotide sequence ID" value="NZ_BAABIV010000028.1"/>
</dbReference>
<dbReference type="PANTHER" id="PTHR30055">
    <property type="entry name" value="HTH-TYPE TRANSCRIPTIONAL REGULATOR RUTR"/>
    <property type="match status" value="1"/>
</dbReference>
<evidence type="ECO:0000313" key="7">
    <source>
        <dbReference type="Proteomes" id="UP001500610"/>
    </source>
</evidence>
<dbReference type="EMBL" id="BAABIV010000028">
    <property type="protein sequence ID" value="GAA5005348.1"/>
    <property type="molecule type" value="Genomic_DNA"/>
</dbReference>
<dbReference type="InterPro" id="IPR036271">
    <property type="entry name" value="Tet_transcr_reg_TetR-rel_C_sf"/>
</dbReference>
<dbReference type="PROSITE" id="PS50977">
    <property type="entry name" value="HTH_TETR_2"/>
    <property type="match status" value="1"/>
</dbReference>
<gene>
    <name evidence="6" type="ORF">GCM10023257_58710</name>
</gene>
<proteinExistence type="predicted"/>
<organism evidence="6 7">
    <name type="scientific">Streptomyces hyderabadensis</name>
    <dbReference type="NCBI Taxonomy" id="598549"/>
    <lineage>
        <taxon>Bacteria</taxon>
        <taxon>Bacillati</taxon>
        <taxon>Actinomycetota</taxon>
        <taxon>Actinomycetes</taxon>
        <taxon>Kitasatosporales</taxon>
        <taxon>Streptomycetaceae</taxon>
        <taxon>Streptomyces</taxon>
    </lineage>
</organism>
<dbReference type="Pfam" id="PF00440">
    <property type="entry name" value="TetR_N"/>
    <property type="match status" value="1"/>
</dbReference>
<reference evidence="7" key="1">
    <citation type="journal article" date="2019" name="Int. J. Syst. Evol. Microbiol.">
        <title>The Global Catalogue of Microorganisms (GCM) 10K type strain sequencing project: providing services to taxonomists for standard genome sequencing and annotation.</title>
        <authorList>
            <consortium name="The Broad Institute Genomics Platform"/>
            <consortium name="The Broad Institute Genome Sequencing Center for Infectious Disease"/>
            <person name="Wu L."/>
            <person name="Ma J."/>
        </authorList>
    </citation>
    <scope>NUCLEOTIDE SEQUENCE [LARGE SCALE GENOMIC DNA]</scope>
    <source>
        <strain evidence="7">JCM 17657</strain>
    </source>
</reference>
<evidence type="ECO:0000259" key="5">
    <source>
        <dbReference type="PROSITE" id="PS50977"/>
    </source>
</evidence>
<accession>A0ABP9IPK3</accession>
<sequence>MVKQARALKTRDALVRAASAQFCRHGYAGTSLTQIRDAARISMGALTFHFSTKAELADAVEKAAQDMTTALVERVSSDREPSLALAVELTLELTRLLAEQDVVRAAARLARERPGSREWSSTWQPEVRRIIEESHREGCLPQSASPQWVATLAVRLIDGMDASLHRSETTTAQGASAAAELSRLWQLILVDLKGSPSAREPLPDRGGLA</sequence>
<protein>
    <submittedName>
        <fullName evidence="6">TetR/AcrR family transcriptional regulator</fullName>
    </submittedName>
</protein>
<dbReference type="InterPro" id="IPR001647">
    <property type="entry name" value="HTH_TetR"/>
</dbReference>
<dbReference type="InterPro" id="IPR023772">
    <property type="entry name" value="DNA-bd_HTH_TetR-type_CS"/>
</dbReference>
<dbReference type="Gene3D" id="1.10.357.10">
    <property type="entry name" value="Tetracycline Repressor, domain 2"/>
    <property type="match status" value="1"/>
</dbReference>
<evidence type="ECO:0000256" key="3">
    <source>
        <dbReference type="ARBA" id="ARBA00023163"/>
    </source>
</evidence>
<evidence type="ECO:0000256" key="1">
    <source>
        <dbReference type="ARBA" id="ARBA00023015"/>
    </source>
</evidence>
<feature type="DNA-binding region" description="H-T-H motif" evidence="4">
    <location>
        <begin position="31"/>
        <end position="50"/>
    </location>
</feature>
<dbReference type="InterPro" id="IPR050109">
    <property type="entry name" value="HTH-type_TetR-like_transc_reg"/>
</dbReference>
<dbReference type="SUPFAM" id="SSF46689">
    <property type="entry name" value="Homeodomain-like"/>
    <property type="match status" value="1"/>
</dbReference>
<dbReference type="Proteomes" id="UP001500610">
    <property type="component" value="Unassembled WGS sequence"/>
</dbReference>
<feature type="domain" description="HTH tetR-type" evidence="5">
    <location>
        <begin position="8"/>
        <end position="68"/>
    </location>
</feature>
<dbReference type="PANTHER" id="PTHR30055:SF234">
    <property type="entry name" value="HTH-TYPE TRANSCRIPTIONAL REGULATOR BETI"/>
    <property type="match status" value="1"/>
</dbReference>
<dbReference type="SUPFAM" id="SSF48498">
    <property type="entry name" value="Tetracyclin repressor-like, C-terminal domain"/>
    <property type="match status" value="1"/>
</dbReference>
<dbReference type="InterPro" id="IPR009057">
    <property type="entry name" value="Homeodomain-like_sf"/>
</dbReference>
<dbReference type="PROSITE" id="PS01081">
    <property type="entry name" value="HTH_TETR_1"/>
    <property type="match status" value="1"/>
</dbReference>